<keyword evidence="10" id="KW-1185">Reference proteome</keyword>
<evidence type="ECO:0000256" key="5">
    <source>
        <dbReference type="ARBA" id="ARBA00022801"/>
    </source>
</evidence>
<evidence type="ECO:0000256" key="2">
    <source>
        <dbReference type="ARBA" id="ARBA00007951"/>
    </source>
</evidence>
<feature type="site" description="May be important for catalysis" evidence="7">
    <location>
        <position position="274"/>
    </location>
</feature>
<evidence type="ECO:0000256" key="7">
    <source>
        <dbReference type="PIRSR" id="PIRSR001092-1"/>
    </source>
</evidence>
<protein>
    <recommendedName>
        <fullName evidence="3">alpha-L-fucosidase</fullName>
        <ecNumber evidence="3">3.2.1.51</ecNumber>
    </recommendedName>
</protein>
<keyword evidence="6" id="KW-0326">Glycosidase</keyword>
<dbReference type="GO" id="GO:0006004">
    <property type="term" value="P:fucose metabolic process"/>
    <property type="evidence" value="ECO:0007669"/>
    <property type="project" value="InterPro"/>
</dbReference>
<dbReference type="PANTHER" id="PTHR10030:SF37">
    <property type="entry name" value="ALPHA-L-FUCOSIDASE-RELATED"/>
    <property type="match status" value="1"/>
</dbReference>
<dbReference type="KEGG" id="adin:H7849_02825"/>
<dbReference type="GO" id="GO:0016139">
    <property type="term" value="P:glycoside catabolic process"/>
    <property type="evidence" value="ECO:0007669"/>
    <property type="project" value="TreeGrafter"/>
</dbReference>
<dbReference type="InterPro" id="IPR016286">
    <property type="entry name" value="FUC_metazoa-typ"/>
</dbReference>
<dbReference type="InterPro" id="IPR006311">
    <property type="entry name" value="TAT_signal"/>
</dbReference>
<name>A0A7G8BK70_9BACT</name>
<dbReference type="PROSITE" id="PS51318">
    <property type="entry name" value="TAT"/>
    <property type="match status" value="1"/>
</dbReference>
<dbReference type="InterPro" id="IPR057739">
    <property type="entry name" value="Glyco_hydro_29_N"/>
</dbReference>
<feature type="domain" description="Glycoside hydrolase family 29 N-terminal" evidence="8">
    <location>
        <begin position="42"/>
        <end position="342"/>
    </location>
</feature>
<evidence type="ECO:0000313" key="10">
    <source>
        <dbReference type="Proteomes" id="UP000515312"/>
    </source>
</evidence>
<dbReference type="GO" id="GO:0005764">
    <property type="term" value="C:lysosome"/>
    <property type="evidence" value="ECO:0007669"/>
    <property type="project" value="TreeGrafter"/>
</dbReference>
<dbReference type="PIRSF" id="PIRSF001092">
    <property type="entry name" value="Alpha-L-fucosidase"/>
    <property type="match status" value="1"/>
</dbReference>
<dbReference type="Gene3D" id="3.20.20.80">
    <property type="entry name" value="Glycosidases"/>
    <property type="match status" value="1"/>
</dbReference>
<gene>
    <name evidence="9" type="ORF">H7849_02825</name>
</gene>
<accession>A0A7G8BK70</accession>
<evidence type="ECO:0000256" key="6">
    <source>
        <dbReference type="ARBA" id="ARBA00023295"/>
    </source>
</evidence>
<dbReference type="Pfam" id="PF01120">
    <property type="entry name" value="Alpha_L_fucos"/>
    <property type="match status" value="1"/>
</dbReference>
<dbReference type="SUPFAM" id="SSF51445">
    <property type="entry name" value="(Trans)glycosidases"/>
    <property type="match status" value="1"/>
</dbReference>
<dbReference type="EC" id="3.2.1.51" evidence="3"/>
<reference evidence="9 10" key="1">
    <citation type="submission" date="2020-08" db="EMBL/GenBank/DDBJ databases">
        <title>Edaphobacter telluris sp. nov. and Acidobacterium dinghuensis sp. nov., two acidobacteria isolated from forest soil.</title>
        <authorList>
            <person name="Fu J."/>
            <person name="Qiu L."/>
        </authorList>
    </citation>
    <scope>NUCLEOTIDE SEQUENCE [LARGE SCALE GENOMIC DNA]</scope>
    <source>
        <strain evidence="9">4Y35</strain>
    </source>
</reference>
<evidence type="ECO:0000256" key="1">
    <source>
        <dbReference type="ARBA" id="ARBA00004071"/>
    </source>
</evidence>
<dbReference type="PRINTS" id="PR00741">
    <property type="entry name" value="GLHYDRLASE29"/>
</dbReference>
<dbReference type="GO" id="GO:0004560">
    <property type="term" value="F:alpha-L-fucosidase activity"/>
    <property type="evidence" value="ECO:0007669"/>
    <property type="project" value="InterPro"/>
</dbReference>
<dbReference type="AlphaFoldDB" id="A0A7G8BK70"/>
<dbReference type="Proteomes" id="UP000515312">
    <property type="component" value="Chromosome"/>
</dbReference>
<dbReference type="PANTHER" id="PTHR10030">
    <property type="entry name" value="ALPHA-L-FUCOSIDASE"/>
    <property type="match status" value="1"/>
</dbReference>
<dbReference type="SMART" id="SM00812">
    <property type="entry name" value="Alpha_L_fucos"/>
    <property type="match status" value="1"/>
</dbReference>
<evidence type="ECO:0000313" key="9">
    <source>
        <dbReference type="EMBL" id="QNI32940.1"/>
    </source>
</evidence>
<keyword evidence="5" id="KW-0378">Hydrolase</keyword>
<comment type="function">
    <text evidence="1">Alpha-L-fucosidase is responsible for hydrolyzing the alpha-1,6-linked fucose joined to the reducing-end N-acetylglucosamine of the carbohydrate moieties of glycoproteins.</text>
</comment>
<dbReference type="NCBIfam" id="TIGR01409">
    <property type="entry name" value="TAT_signal_seq"/>
    <property type="match status" value="1"/>
</dbReference>
<dbReference type="RefSeq" id="WP_186743978.1">
    <property type="nucleotide sequence ID" value="NZ_CP060394.1"/>
</dbReference>
<dbReference type="InterPro" id="IPR019546">
    <property type="entry name" value="TAT_signal_bac_arc"/>
</dbReference>
<organism evidence="9 10">
    <name type="scientific">Alloacidobacterium dinghuense</name>
    <dbReference type="NCBI Taxonomy" id="2763107"/>
    <lineage>
        <taxon>Bacteria</taxon>
        <taxon>Pseudomonadati</taxon>
        <taxon>Acidobacteriota</taxon>
        <taxon>Terriglobia</taxon>
        <taxon>Terriglobales</taxon>
        <taxon>Acidobacteriaceae</taxon>
        <taxon>Alloacidobacterium</taxon>
    </lineage>
</organism>
<sequence>MGHSISRRDVLKGTGASLAALGVGSTLVRPVIAQEAAFTEATDKSQEATRAQRMQWWHAAKFGMFIHFGVYSTIGRHEWVMEDEAWPIGPYTEHAAKFKPALNCPRAWAKLAMQAGMKYMVLTTKHHEGFCNFDTKLTDYCAPKQGPGRDIVREYVEAARGEGLHVGFYYSLMDWHHPDGARCATDEAARRRFVDYTHGLIREILTNYGKIDVLWYDVAWPLDAAGWESEKMNQMVFQLQPEIIVNNRNKLQGDFSTPEQHIVAETNGRAWESCMTLNDSWGYQRADDNWKSSRTIVRNLIQCVRDGGNYLLNIGPKPDGSVPEESVRVLTEVGRWMEVNGDTIYKSDLCQVRRSNYASFTRTGDTLYMHVHFWPGDYVAISGLKAKVNSARLLKTGAEIRFTQDEFQTKFTGLPEKAPDYPITTIAVECDSEPTQDTDFVRKNKPRASV</sequence>
<proteinExistence type="inferred from homology"/>
<evidence type="ECO:0000256" key="3">
    <source>
        <dbReference type="ARBA" id="ARBA00012662"/>
    </source>
</evidence>
<comment type="similarity">
    <text evidence="2">Belongs to the glycosyl hydrolase 29 family.</text>
</comment>
<evidence type="ECO:0000259" key="8">
    <source>
        <dbReference type="Pfam" id="PF01120"/>
    </source>
</evidence>
<dbReference type="InterPro" id="IPR000933">
    <property type="entry name" value="Glyco_hydro_29"/>
</dbReference>
<keyword evidence="4" id="KW-0732">Signal</keyword>
<dbReference type="EMBL" id="CP060394">
    <property type="protein sequence ID" value="QNI32940.1"/>
    <property type="molecule type" value="Genomic_DNA"/>
</dbReference>
<evidence type="ECO:0000256" key="4">
    <source>
        <dbReference type="ARBA" id="ARBA00022729"/>
    </source>
</evidence>
<dbReference type="InterPro" id="IPR017853">
    <property type="entry name" value="GH"/>
</dbReference>